<dbReference type="EMBL" id="LZYO01000152">
    <property type="protein sequence ID" value="ODH28007.1"/>
    <property type="molecule type" value="Genomic_DNA"/>
</dbReference>
<comment type="caution">
    <text evidence="1">The sequence shown here is derived from an EMBL/GenBank/DDBJ whole genome shotgun (WGS) entry which is preliminary data.</text>
</comment>
<sequence>MSGVGLSQMISQLVQLGTKRVHKAVTKKFCWWKAWPSAKSPPDALDWQKAKSNLVDFPARP</sequence>
<proteinExistence type="predicted"/>
<evidence type="ECO:0000313" key="2">
    <source>
        <dbReference type="Proteomes" id="UP000242814"/>
    </source>
</evidence>
<dbReference type="Proteomes" id="UP000242814">
    <property type="component" value="Unassembled WGS sequence"/>
</dbReference>
<evidence type="ECO:0000313" key="1">
    <source>
        <dbReference type="EMBL" id="ODH28007.1"/>
    </source>
</evidence>
<dbReference type="VEuPathDB" id="FungiDB:PADG_07876"/>
<protein>
    <submittedName>
        <fullName evidence="1">Uncharacterized protein</fullName>
    </submittedName>
</protein>
<reference evidence="1 2" key="1">
    <citation type="submission" date="2016-06" db="EMBL/GenBank/DDBJ databases">
        <authorList>
            <person name="Kjaerup R.B."/>
            <person name="Dalgaard T.S."/>
            <person name="Juul-Madsen H.R."/>
        </authorList>
    </citation>
    <scope>NUCLEOTIDE SEQUENCE [LARGE SCALE GENOMIC DNA]</scope>
    <source>
        <strain evidence="1 2">Pb300</strain>
    </source>
</reference>
<accession>A0A1D2JE87</accession>
<dbReference type="VEuPathDB" id="FungiDB:PABG_06426"/>
<name>A0A1D2JE87_PARBR</name>
<gene>
    <name evidence="1" type="ORF">ACO22_04026</name>
</gene>
<dbReference type="AlphaFoldDB" id="A0A1D2JE87"/>
<organism evidence="1 2">
    <name type="scientific">Paracoccidioides brasiliensis</name>
    <dbReference type="NCBI Taxonomy" id="121759"/>
    <lineage>
        <taxon>Eukaryota</taxon>
        <taxon>Fungi</taxon>
        <taxon>Dikarya</taxon>
        <taxon>Ascomycota</taxon>
        <taxon>Pezizomycotina</taxon>
        <taxon>Eurotiomycetes</taxon>
        <taxon>Eurotiomycetidae</taxon>
        <taxon>Onygenales</taxon>
        <taxon>Ajellomycetaceae</taxon>
        <taxon>Paracoccidioides</taxon>
    </lineage>
</organism>